<dbReference type="Pfam" id="PF14527">
    <property type="entry name" value="LAGLIDADG_WhiA"/>
    <property type="match status" value="1"/>
</dbReference>
<organism evidence="7 8">
    <name type="scientific">Butyrivibrio fibrisolvens</name>
    <dbReference type="NCBI Taxonomy" id="831"/>
    <lineage>
        <taxon>Bacteria</taxon>
        <taxon>Bacillati</taxon>
        <taxon>Bacillota</taxon>
        <taxon>Clostridia</taxon>
        <taxon>Lachnospirales</taxon>
        <taxon>Lachnospiraceae</taxon>
        <taxon>Butyrivibrio</taxon>
    </lineage>
</organism>
<name>A0A1H9KTK9_BUTFI</name>
<evidence type="ECO:0000256" key="2">
    <source>
        <dbReference type="ARBA" id="ARBA00023125"/>
    </source>
</evidence>
<keyword evidence="3 4" id="KW-0131">Cell cycle</keyword>
<evidence type="ECO:0000313" key="8">
    <source>
        <dbReference type="Proteomes" id="UP000182584"/>
    </source>
</evidence>
<dbReference type="PANTHER" id="PTHR37307:SF1">
    <property type="entry name" value="CELL DIVISION PROTEIN WHIA-RELATED"/>
    <property type="match status" value="1"/>
</dbReference>
<evidence type="ECO:0000256" key="1">
    <source>
        <dbReference type="ARBA" id="ARBA00022618"/>
    </source>
</evidence>
<evidence type="ECO:0000256" key="3">
    <source>
        <dbReference type="ARBA" id="ARBA00023306"/>
    </source>
</evidence>
<dbReference type="InterPro" id="IPR027434">
    <property type="entry name" value="Homing_endonucl"/>
</dbReference>
<keyword evidence="1 4" id="KW-0132">Cell division</keyword>
<comment type="function">
    <text evidence="4">Involved in cell division and chromosome segregation.</text>
</comment>
<protein>
    <recommendedName>
        <fullName evidence="4">Probable cell division protein WhiA</fullName>
    </recommendedName>
</protein>
<dbReference type="Gene3D" id="3.10.28.10">
    <property type="entry name" value="Homing endonucleases"/>
    <property type="match status" value="1"/>
</dbReference>
<proteinExistence type="inferred from homology"/>
<feature type="domain" description="WhiA LAGLIDADG-like" evidence="6">
    <location>
        <begin position="133"/>
        <end position="224"/>
    </location>
</feature>
<dbReference type="InterPro" id="IPR003802">
    <property type="entry name" value="Sporulation_regulator_WhiA"/>
</dbReference>
<dbReference type="AlphaFoldDB" id="A0A1H9KTK9"/>
<dbReference type="NCBIfam" id="TIGR00647">
    <property type="entry name" value="DNA_bind_WhiA"/>
    <property type="match status" value="1"/>
</dbReference>
<accession>A0A1H9KTK9</accession>
<dbReference type="EMBL" id="FOGJ01000001">
    <property type="protein sequence ID" value="SER02153.1"/>
    <property type="molecule type" value="Genomic_DNA"/>
</dbReference>
<feature type="domain" description="Sporulation regulator WhiA C-terminal" evidence="5">
    <location>
        <begin position="227"/>
        <end position="310"/>
    </location>
</feature>
<evidence type="ECO:0000259" key="5">
    <source>
        <dbReference type="Pfam" id="PF02650"/>
    </source>
</evidence>
<dbReference type="HAMAP" id="MF_01420">
    <property type="entry name" value="HTH_type_WhiA"/>
    <property type="match status" value="1"/>
</dbReference>
<dbReference type="GO" id="GO:0043937">
    <property type="term" value="P:regulation of sporulation"/>
    <property type="evidence" value="ECO:0007669"/>
    <property type="project" value="InterPro"/>
</dbReference>
<gene>
    <name evidence="4" type="primary">whiA</name>
    <name evidence="7" type="ORF">SAMN04487884_101157</name>
</gene>
<dbReference type="eggNOG" id="COG1481">
    <property type="taxonomic scope" value="Bacteria"/>
</dbReference>
<dbReference type="SUPFAM" id="SSF55608">
    <property type="entry name" value="Homing endonucleases"/>
    <property type="match status" value="1"/>
</dbReference>
<evidence type="ECO:0000259" key="6">
    <source>
        <dbReference type="Pfam" id="PF14527"/>
    </source>
</evidence>
<sequence>MSFSTDVKEELINHTGKARHCQLAGLSVIFRMECILEKDPQSQELSLFMQTDNVFSVRKCFTILKKAFNIDTDILETEREMHVNGRYYKKVDLDSGILKTILMALKEIDGDGTLRVPNGVVSPLLLRSQCCKRAFLRDLFICSGSISDPTKSYHMEFVCDNEDQAHQLLDVLEDFSIKGRLILRKKYYVVYLKEGEEIVDLLNIMEAHVGLMNLENLRILKDMRNSVNRRVNCETANIAKTATAASRQMDDIMYIEQHYGIAKLSEGLRAIAEARLEHPEATLSELGGYLSPPVGKSGVNHRLRKLSELADKLRG</sequence>
<dbReference type="Proteomes" id="UP000182584">
    <property type="component" value="Unassembled WGS sequence"/>
</dbReference>
<evidence type="ECO:0000256" key="4">
    <source>
        <dbReference type="HAMAP-Rule" id="MF_01420"/>
    </source>
</evidence>
<dbReference type="InterPro" id="IPR023054">
    <property type="entry name" value="Sporulation_regulator_WhiA_C"/>
</dbReference>
<dbReference type="Pfam" id="PF02650">
    <property type="entry name" value="HTH_WhiA"/>
    <property type="match status" value="1"/>
</dbReference>
<reference evidence="7 8" key="1">
    <citation type="submission" date="2016-10" db="EMBL/GenBank/DDBJ databases">
        <authorList>
            <person name="de Groot N.N."/>
        </authorList>
    </citation>
    <scope>NUCLEOTIDE SEQUENCE [LARGE SCALE GENOMIC DNA]</scope>
    <source>
        <strain evidence="7 8">AR40</strain>
    </source>
</reference>
<dbReference type="InterPro" id="IPR039518">
    <property type="entry name" value="WhiA_LAGLIDADG_dom"/>
</dbReference>
<dbReference type="GO" id="GO:0003677">
    <property type="term" value="F:DNA binding"/>
    <property type="evidence" value="ECO:0007669"/>
    <property type="project" value="UniProtKB-UniRule"/>
</dbReference>
<evidence type="ECO:0000313" key="7">
    <source>
        <dbReference type="EMBL" id="SER02153.1"/>
    </source>
</evidence>
<dbReference type="OrthoDB" id="401278at2"/>
<keyword evidence="2 4" id="KW-0238">DNA-binding</keyword>
<comment type="similarity">
    <text evidence="4">Belongs to the WhiA family.</text>
</comment>
<dbReference type="RefSeq" id="WP_074753771.1">
    <property type="nucleotide sequence ID" value="NZ_FOGJ01000001.1"/>
</dbReference>
<dbReference type="PANTHER" id="PTHR37307">
    <property type="entry name" value="CELL DIVISION PROTEIN WHIA-RELATED"/>
    <property type="match status" value="1"/>
</dbReference>
<dbReference type="GO" id="GO:0051301">
    <property type="term" value="P:cell division"/>
    <property type="evidence" value="ECO:0007669"/>
    <property type="project" value="UniProtKB-UniRule"/>
</dbReference>